<dbReference type="SUPFAM" id="SSF49313">
    <property type="entry name" value="Cadherin-like"/>
    <property type="match status" value="3"/>
</dbReference>
<keyword evidence="2" id="KW-0472">Membrane</keyword>
<evidence type="ECO:0000256" key="1">
    <source>
        <dbReference type="SAM" id="MobiDB-lite"/>
    </source>
</evidence>
<name>A0ABR1PZ22_9PEZI</name>
<comment type="caution">
    <text evidence="4">The sequence shown here is derived from an EMBL/GenBank/DDBJ whole genome shotgun (WGS) entry which is preliminary data.</text>
</comment>
<keyword evidence="2" id="KW-1133">Transmembrane helix</keyword>
<feature type="region of interest" description="Disordered" evidence="1">
    <location>
        <begin position="528"/>
        <end position="556"/>
    </location>
</feature>
<gene>
    <name evidence="4" type="ORF">PG986_012091</name>
</gene>
<feature type="compositionally biased region" description="Low complexity" evidence="1">
    <location>
        <begin position="713"/>
        <end position="729"/>
    </location>
</feature>
<dbReference type="InterPro" id="IPR013783">
    <property type="entry name" value="Ig-like_fold"/>
</dbReference>
<feature type="region of interest" description="Disordered" evidence="1">
    <location>
        <begin position="429"/>
        <end position="449"/>
    </location>
</feature>
<feature type="compositionally biased region" description="Polar residues" evidence="1">
    <location>
        <begin position="842"/>
        <end position="866"/>
    </location>
</feature>
<feature type="compositionally biased region" description="Polar residues" evidence="1">
    <location>
        <begin position="1013"/>
        <end position="1028"/>
    </location>
</feature>
<feature type="region of interest" description="Disordered" evidence="1">
    <location>
        <begin position="829"/>
        <end position="886"/>
    </location>
</feature>
<accession>A0ABR1PZ22</accession>
<dbReference type="InterPro" id="IPR015919">
    <property type="entry name" value="Cadherin-like_sf"/>
</dbReference>
<keyword evidence="2" id="KW-0812">Transmembrane</keyword>
<dbReference type="Proteomes" id="UP001391051">
    <property type="component" value="Unassembled WGS sequence"/>
</dbReference>
<reference evidence="4 5" key="1">
    <citation type="submission" date="2023-01" db="EMBL/GenBank/DDBJ databases">
        <title>Analysis of 21 Apiospora genomes using comparative genomics revels a genus with tremendous synthesis potential of carbohydrate active enzymes and secondary metabolites.</title>
        <authorList>
            <person name="Sorensen T."/>
        </authorList>
    </citation>
    <scope>NUCLEOTIDE SEQUENCE [LARGE SCALE GENOMIC DNA]</scope>
    <source>
        <strain evidence="4 5">CBS 24483</strain>
    </source>
</reference>
<proteinExistence type="predicted"/>
<evidence type="ECO:0000256" key="2">
    <source>
        <dbReference type="SAM" id="Phobius"/>
    </source>
</evidence>
<dbReference type="EMBL" id="JAQQWE010000008">
    <property type="protein sequence ID" value="KAK7942978.1"/>
    <property type="molecule type" value="Genomic_DNA"/>
</dbReference>
<feature type="transmembrane region" description="Helical" evidence="2">
    <location>
        <begin position="456"/>
        <end position="478"/>
    </location>
</feature>
<evidence type="ECO:0000256" key="3">
    <source>
        <dbReference type="SAM" id="SignalP"/>
    </source>
</evidence>
<feature type="chain" id="PRO_5046617496" description="Dystroglycan-type cadherin-like domain-containing protein" evidence="3">
    <location>
        <begin position="23"/>
        <end position="1056"/>
    </location>
</feature>
<feature type="region of interest" description="Disordered" evidence="1">
    <location>
        <begin position="485"/>
        <end position="508"/>
    </location>
</feature>
<dbReference type="GeneID" id="92081375"/>
<evidence type="ECO:0008006" key="6">
    <source>
        <dbReference type="Google" id="ProtNLM"/>
    </source>
</evidence>
<organism evidence="4 5">
    <name type="scientific">Apiospora aurea</name>
    <dbReference type="NCBI Taxonomy" id="335848"/>
    <lineage>
        <taxon>Eukaryota</taxon>
        <taxon>Fungi</taxon>
        <taxon>Dikarya</taxon>
        <taxon>Ascomycota</taxon>
        <taxon>Pezizomycotina</taxon>
        <taxon>Sordariomycetes</taxon>
        <taxon>Xylariomycetidae</taxon>
        <taxon>Amphisphaeriales</taxon>
        <taxon>Apiosporaceae</taxon>
        <taxon>Apiospora</taxon>
    </lineage>
</organism>
<keyword evidence="3" id="KW-0732">Signal</keyword>
<evidence type="ECO:0000313" key="5">
    <source>
        <dbReference type="Proteomes" id="UP001391051"/>
    </source>
</evidence>
<feature type="compositionally biased region" description="Pro residues" evidence="1">
    <location>
        <begin position="960"/>
        <end position="980"/>
    </location>
</feature>
<dbReference type="Pfam" id="PF05345">
    <property type="entry name" value="He_PIG"/>
    <property type="match status" value="3"/>
</dbReference>
<sequence length="1056" mass="113883">MKSRRTLVATIYLFVCWAESSPQDYFPINSQLPPVARISEPFSFTFSVSTFYSPYPMSYSLVNAPGWLSIDSSSRRLFGEPKEEDVPPGEVVGVPIKLQAKDKSGTTTTNATLVVSRNPPPKVKIPLATQAQGFGPFSLPSSLLFHPSKPFAFTFDRNTFQSDGASGLNYYAVSGDNAPLPSWISFNPQTLSFTGVTPPFESLIQPPQTFDVQLVASDVFGFASAPLKFSLVVGIHELTSTSPLIVLKATRGRQFEYTGLMNAVRLDNRPIRPAEVRSITASSLPSWLAFNKETWRLSGTPGQRATASNITVSLQDTFSDAINITLEVNILTDLFRQNFTDLNVTAGTSVSVDVKTFLWNPADVDLELSNEPADSWLKLESSSLIISGTTPSVQDALDSAITVTATSKSTKQKETRMIKIHIDPSDIVSTTTGMPAPTSTATTKTHTTDSTAKPPLLAILLPLLLVLLIAAIVVLICLRRRNRKADEGRDMEVSAPIPGSFVRHDTGGPGNGLWHTMFDIGSSKRRRKRKYASHGAVTPNSDSSATSFTGSSQDSLNEHPVTQHLVALGPSDGLHMPRLDHPAVPLPLRIPAVVRSGDSLLSDTSIDEDENDISRRDFGLNHGGVNNERSGTAYLDMPMIHEPFSIQTTPEIAYRAGSDCGSSAELVGENISVALSRNRDSTLGTRGISRRVSRAWKQGTASRLLEEYKRKSNQTTSSSQTTRSSPLTTGIAAERPVNANTISKPTIVHISSRPGEIRQISRRVDGSSPLFGGGSTANSPRTLTPIAQSASSTNSDIQRPPPALQSFTAMSRDNDASWDGITRDSLGIAHKDLKPPAKRRSAFSNTTGQAQGDLNWGNRNSRSLMSPDQWLRPKVNSGAEGMGLPRAAPGLSLYPSMSPATQGSGTTTESISIGSLESTGQTRRDVPHGGQNLHVGRTRKQQQQYDHPTAQARHTTKPTTPSPIGWPRPTAAPPQRPLPETPTRRPLAERPNGASRGGAGAPWATARGRSDMLKQSSKTLASELTNGTDDGWEDVRLDEYPSSVGGSTHGSYPALI</sequence>
<dbReference type="Gene3D" id="2.60.40.10">
    <property type="entry name" value="Immunoglobulins"/>
    <property type="match status" value="4"/>
</dbReference>
<feature type="signal peptide" evidence="3">
    <location>
        <begin position="1"/>
        <end position="22"/>
    </location>
</feature>
<feature type="compositionally biased region" description="Low complexity" evidence="1">
    <location>
        <begin position="541"/>
        <end position="555"/>
    </location>
</feature>
<feature type="compositionally biased region" description="Low complexity" evidence="1">
    <location>
        <begin position="435"/>
        <end position="449"/>
    </location>
</feature>
<evidence type="ECO:0000313" key="4">
    <source>
        <dbReference type="EMBL" id="KAK7942978.1"/>
    </source>
</evidence>
<dbReference type="RefSeq" id="XP_066695009.1">
    <property type="nucleotide sequence ID" value="XM_066848313.1"/>
</dbReference>
<keyword evidence="5" id="KW-1185">Reference proteome</keyword>
<feature type="region of interest" description="Disordered" evidence="1">
    <location>
        <begin position="708"/>
        <end position="730"/>
    </location>
</feature>
<feature type="region of interest" description="Disordered" evidence="1">
    <location>
        <begin position="916"/>
        <end position="1056"/>
    </location>
</feature>
<protein>
    <recommendedName>
        <fullName evidence="6">Dystroglycan-type cadherin-like domain-containing protein</fullName>
    </recommendedName>
</protein>